<keyword evidence="1" id="KW-0472">Membrane</keyword>
<evidence type="ECO:0000256" key="1">
    <source>
        <dbReference type="SAM" id="Phobius"/>
    </source>
</evidence>
<dbReference type="KEGG" id="pmw:B2K_25595"/>
<dbReference type="GO" id="GO:0009847">
    <property type="term" value="P:spore germination"/>
    <property type="evidence" value="ECO:0007669"/>
    <property type="project" value="InterPro"/>
</dbReference>
<reference evidence="2 3" key="1">
    <citation type="submission" date="2013-06" db="EMBL/GenBank/DDBJ databases">
        <title>Complete genome sequence of Paenibacillus mucilaginosus K02.</title>
        <authorList>
            <person name="Xiao B."/>
            <person name="Sun L."/>
            <person name="Xiao L."/>
            <person name="Lian B."/>
        </authorList>
    </citation>
    <scope>NUCLEOTIDE SEQUENCE [LARGE SCALE GENOMIC DNA]</scope>
    <source>
        <strain evidence="2 3">K02</strain>
    </source>
</reference>
<feature type="transmembrane region" description="Helical" evidence="1">
    <location>
        <begin position="215"/>
        <end position="240"/>
    </location>
</feature>
<accession>I0BNS2</accession>
<evidence type="ECO:0008006" key="4">
    <source>
        <dbReference type="Google" id="ProtNLM"/>
    </source>
</evidence>
<gene>
    <name evidence="2" type="ORF">B2K_25595</name>
</gene>
<dbReference type="AlphaFoldDB" id="I0BNS2"/>
<feature type="transmembrane region" description="Helical" evidence="1">
    <location>
        <begin position="7"/>
        <end position="23"/>
    </location>
</feature>
<proteinExistence type="predicted"/>
<feature type="transmembrane region" description="Helical" evidence="1">
    <location>
        <begin position="271"/>
        <end position="297"/>
    </location>
</feature>
<keyword evidence="1" id="KW-1133">Transmembrane helix</keyword>
<dbReference type="HOGENOM" id="CLU_784480_0_0_9"/>
<feature type="transmembrane region" description="Helical" evidence="1">
    <location>
        <begin position="35"/>
        <end position="52"/>
    </location>
</feature>
<feature type="transmembrane region" description="Helical" evidence="1">
    <location>
        <begin position="136"/>
        <end position="156"/>
    </location>
</feature>
<feature type="transmembrane region" description="Helical" evidence="1">
    <location>
        <begin position="73"/>
        <end position="92"/>
    </location>
</feature>
<feature type="transmembrane region" description="Helical" evidence="1">
    <location>
        <begin position="332"/>
        <end position="357"/>
    </location>
</feature>
<dbReference type="InterPro" id="IPR004761">
    <property type="entry name" value="Spore_GerAB"/>
</dbReference>
<dbReference type="Proteomes" id="UP000007392">
    <property type="component" value="Chromosome"/>
</dbReference>
<feature type="transmembrane region" description="Helical" evidence="1">
    <location>
        <begin position="112"/>
        <end position="129"/>
    </location>
</feature>
<dbReference type="OrthoDB" id="2930450at2"/>
<evidence type="ECO:0000313" key="3">
    <source>
        <dbReference type="Proteomes" id="UP000007392"/>
    </source>
</evidence>
<dbReference type="RefSeq" id="WP_014652042.1">
    <property type="nucleotide sequence ID" value="NC_017672.3"/>
</dbReference>
<keyword evidence="1" id="KW-0812">Transmembrane</keyword>
<name>I0BNS2_9BACL</name>
<organism evidence="2 3">
    <name type="scientific">Paenibacillus mucilaginosus K02</name>
    <dbReference type="NCBI Taxonomy" id="997761"/>
    <lineage>
        <taxon>Bacteria</taxon>
        <taxon>Bacillati</taxon>
        <taxon>Bacillota</taxon>
        <taxon>Bacilli</taxon>
        <taxon>Bacillales</taxon>
        <taxon>Paenibacillaceae</taxon>
        <taxon>Paenibacillus</taxon>
    </lineage>
</organism>
<evidence type="ECO:0000313" key="2">
    <source>
        <dbReference type="EMBL" id="AFH64019.1"/>
    </source>
</evidence>
<feature type="transmembrane region" description="Helical" evidence="1">
    <location>
        <begin position="309"/>
        <end position="326"/>
    </location>
</feature>
<sequence>MAESRHFYYLVLLNALINVINNVPRTLINHRSQDVMTALLLSIPAGLLMLYFTSRSVMKLGNETLPERLYRLLPKWAAPPLLFGFAFVWYMAGSITLLSFVDITLRYISPDTSKYLIMSGFLAVVIYSARMKSNAILFALETLTVLMIPFMAFFLGKTMLNPGFSWDAVLKTVRSGWGFPTLEAMSAATFIFTGYTNMAVFHRAFKSFKLKLRHLWIIAVPGVMTLLTSLLIPIGLLGSAGVDKHVYPWFSTADSIHIEFFLVERLVFVFYLFYITMSLISVIVHWHVAFHIVEIILPFKRRLKSGARSYTVIGCFALSALLMMLMDQETLLHFAIVYLQIRLLGEFALSVAAVWAVRKRWFR</sequence>
<feature type="transmembrane region" description="Helical" evidence="1">
    <location>
        <begin position="176"/>
        <end position="195"/>
    </location>
</feature>
<dbReference type="EMBL" id="CP003422">
    <property type="protein sequence ID" value="AFH64019.1"/>
    <property type="molecule type" value="Genomic_DNA"/>
</dbReference>
<dbReference type="PATRIC" id="fig|997761.3.peg.5088"/>
<protein>
    <recommendedName>
        <fullName evidence="4">Spore germination protein</fullName>
    </recommendedName>
</protein>
<dbReference type="Pfam" id="PF03845">
    <property type="entry name" value="Spore_permease"/>
    <property type="match status" value="1"/>
</dbReference>
<dbReference type="GO" id="GO:0016020">
    <property type="term" value="C:membrane"/>
    <property type="evidence" value="ECO:0007669"/>
    <property type="project" value="InterPro"/>
</dbReference>